<comment type="caution">
    <text evidence="1">The sequence shown here is derived from an EMBL/GenBank/DDBJ whole genome shotgun (WGS) entry which is preliminary data.</text>
</comment>
<organism evidence="1 2">
    <name type="scientific">Geomonas anaerohicana</name>
    <dbReference type="NCBI Taxonomy" id="2798583"/>
    <lineage>
        <taxon>Bacteria</taxon>
        <taxon>Pseudomonadati</taxon>
        <taxon>Thermodesulfobacteriota</taxon>
        <taxon>Desulfuromonadia</taxon>
        <taxon>Geobacterales</taxon>
        <taxon>Geobacteraceae</taxon>
        <taxon>Geomonas</taxon>
    </lineage>
</organism>
<dbReference type="RefSeq" id="WP_199388453.1">
    <property type="nucleotide sequence ID" value="NZ_JAEMHL010000003.1"/>
</dbReference>
<reference evidence="1 2" key="1">
    <citation type="submission" date="2020-12" db="EMBL/GenBank/DDBJ databases">
        <title>Geomonas sp. Red421, isolated from paddy soil.</title>
        <authorList>
            <person name="Xu Z."/>
            <person name="Zhang Z."/>
            <person name="Masuda Y."/>
            <person name="Itoh H."/>
            <person name="Senoo K."/>
        </authorList>
    </citation>
    <scope>NUCLEOTIDE SEQUENCE [LARGE SCALE GENOMIC DNA]</scope>
    <source>
        <strain evidence="1 2">Red421</strain>
    </source>
</reference>
<accession>A0ABS0YC78</accession>
<dbReference type="Proteomes" id="UP000614714">
    <property type="component" value="Unassembled WGS sequence"/>
</dbReference>
<dbReference type="EMBL" id="JAEMHL010000003">
    <property type="protein sequence ID" value="MBJ6749908.1"/>
    <property type="molecule type" value="Genomic_DNA"/>
</dbReference>
<keyword evidence="2" id="KW-1185">Reference proteome</keyword>
<name>A0ABS0YC78_9BACT</name>
<protein>
    <submittedName>
        <fullName evidence="1">Uncharacterized protein</fullName>
    </submittedName>
</protein>
<evidence type="ECO:0000313" key="1">
    <source>
        <dbReference type="EMBL" id="MBJ6749908.1"/>
    </source>
</evidence>
<proteinExistence type="predicted"/>
<gene>
    <name evidence="1" type="ORF">JFN91_06750</name>
</gene>
<evidence type="ECO:0000313" key="2">
    <source>
        <dbReference type="Proteomes" id="UP000614714"/>
    </source>
</evidence>
<sequence>MSITDILLLGPEELDELSDCYPSCNIEKLTASENLIQRYRVRIEGESEDGYYSLLLDRSIAMSSHNFYSRVKADKEFANRIKKMMSE</sequence>